<evidence type="ECO:0000313" key="3">
    <source>
        <dbReference type="Proteomes" id="UP000246005"/>
    </source>
</evidence>
<dbReference type="SUPFAM" id="SSF141571">
    <property type="entry name" value="Pentapeptide repeat-like"/>
    <property type="match status" value="1"/>
</dbReference>
<name>A0A316HWV2_9PSEU</name>
<dbReference type="InterPro" id="IPR051082">
    <property type="entry name" value="Pentapeptide-BTB/POZ_domain"/>
</dbReference>
<evidence type="ECO:0000256" key="1">
    <source>
        <dbReference type="SAM" id="Phobius"/>
    </source>
</evidence>
<evidence type="ECO:0000313" key="2">
    <source>
        <dbReference type="EMBL" id="PWK84885.1"/>
    </source>
</evidence>
<keyword evidence="1" id="KW-0472">Membrane</keyword>
<sequence>MDEELLRRAYRTHDRPRRARLVALLLVGLAVAAAVWQLIRLHLVPSWDDLQRWWPALAAVAALVVAAVLWWRTRPVGSPSSPGSSSSSRESRWARISGIVTAITAVLALLFTALSLAATRDQIEVARQGQINDRYTRAVDQVGAQGPENLHRRIGGIYALERIAADSPHDHQSTVVEVLSAFIRSTSPRPKNGTCGETPVDVLAAFTVLARRNVTLDPKPMVIDLRDTCLRAARAPQGNLTGMSFVGADLTGANLNAARLGLTSFSKATMVEVRLDTADMTDGFVFCEDADFTRATFASAKFGSADFSGSTFTDATFDHADLGHTDFSGARLTGAKHTDTKSGNAKKDAATIDAWW</sequence>
<keyword evidence="1" id="KW-1133">Transmembrane helix</keyword>
<feature type="transmembrane region" description="Helical" evidence="1">
    <location>
        <begin position="21"/>
        <end position="41"/>
    </location>
</feature>
<dbReference type="Proteomes" id="UP000246005">
    <property type="component" value="Unassembled WGS sequence"/>
</dbReference>
<protein>
    <submittedName>
        <fullName evidence="2">Pentapeptide repeat protein</fullName>
    </submittedName>
</protein>
<accession>A0A316HWV2</accession>
<dbReference type="EMBL" id="QGHB01000007">
    <property type="protein sequence ID" value="PWK84885.1"/>
    <property type="molecule type" value="Genomic_DNA"/>
</dbReference>
<dbReference type="PANTHER" id="PTHR14136">
    <property type="entry name" value="BTB_POZ DOMAIN-CONTAINING PROTEIN KCTD9"/>
    <property type="match status" value="1"/>
</dbReference>
<proteinExistence type="predicted"/>
<dbReference type="PANTHER" id="PTHR14136:SF17">
    <property type="entry name" value="BTB_POZ DOMAIN-CONTAINING PROTEIN KCTD9"/>
    <property type="match status" value="1"/>
</dbReference>
<dbReference type="Pfam" id="PF00805">
    <property type="entry name" value="Pentapeptide"/>
    <property type="match status" value="2"/>
</dbReference>
<keyword evidence="1" id="KW-0812">Transmembrane</keyword>
<reference evidence="2 3" key="1">
    <citation type="submission" date="2018-05" db="EMBL/GenBank/DDBJ databases">
        <title>Genomic Encyclopedia of Type Strains, Phase IV (KMG-IV): sequencing the most valuable type-strain genomes for metagenomic binning, comparative biology and taxonomic classification.</title>
        <authorList>
            <person name="Goeker M."/>
        </authorList>
    </citation>
    <scope>NUCLEOTIDE SEQUENCE [LARGE SCALE GENOMIC DNA]</scope>
    <source>
        <strain evidence="2 3">DSM 45480</strain>
    </source>
</reference>
<feature type="transmembrane region" description="Helical" evidence="1">
    <location>
        <begin position="93"/>
        <end position="118"/>
    </location>
</feature>
<dbReference type="AlphaFoldDB" id="A0A316HWV2"/>
<gene>
    <name evidence="2" type="ORF">C8D88_10792</name>
</gene>
<feature type="transmembrane region" description="Helical" evidence="1">
    <location>
        <begin position="53"/>
        <end position="72"/>
    </location>
</feature>
<dbReference type="Gene3D" id="2.160.20.80">
    <property type="entry name" value="E3 ubiquitin-protein ligase SopA"/>
    <property type="match status" value="1"/>
</dbReference>
<comment type="caution">
    <text evidence="2">The sequence shown here is derived from an EMBL/GenBank/DDBJ whole genome shotgun (WGS) entry which is preliminary data.</text>
</comment>
<organism evidence="2 3">
    <name type="scientific">Lentzea atacamensis</name>
    <dbReference type="NCBI Taxonomy" id="531938"/>
    <lineage>
        <taxon>Bacteria</taxon>
        <taxon>Bacillati</taxon>
        <taxon>Actinomycetota</taxon>
        <taxon>Actinomycetes</taxon>
        <taxon>Pseudonocardiales</taxon>
        <taxon>Pseudonocardiaceae</taxon>
        <taxon>Lentzea</taxon>
    </lineage>
</organism>
<dbReference type="InterPro" id="IPR001646">
    <property type="entry name" value="5peptide_repeat"/>
</dbReference>